<protein>
    <submittedName>
        <fullName evidence="1">Uncharacterized protein</fullName>
    </submittedName>
</protein>
<evidence type="ECO:0000313" key="2">
    <source>
        <dbReference type="Proteomes" id="UP000604381"/>
    </source>
</evidence>
<organism evidence="1 2">
    <name type="scientific">Candidatus Amphirhobacter heronislandensis</name>
    <dbReference type="NCBI Taxonomy" id="1732024"/>
    <lineage>
        <taxon>Bacteria</taxon>
        <taxon>Pseudomonadati</taxon>
        <taxon>Pseudomonadota</taxon>
        <taxon>Gammaproteobacteria</taxon>
        <taxon>Candidatus Tethybacterales</taxon>
        <taxon>Candidatus Tethybacteraceae</taxon>
        <taxon>Candidatus Amphirhobacter</taxon>
    </lineage>
</organism>
<keyword evidence="2" id="KW-1185">Reference proteome</keyword>
<dbReference type="Proteomes" id="UP000604381">
    <property type="component" value="Unassembled WGS sequence"/>
</dbReference>
<gene>
    <name evidence="1" type="ORF">ISN26_01265</name>
</gene>
<dbReference type="EMBL" id="JADHEI010000024">
    <property type="protein sequence ID" value="MBF2734720.1"/>
    <property type="molecule type" value="Genomic_DNA"/>
</dbReference>
<proteinExistence type="predicted"/>
<reference evidence="1" key="1">
    <citation type="submission" date="2020-10" db="EMBL/GenBank/DDBJ databases">
        <title>An improved Amphimedon queenslandica hologenome assembly reveals how three proteobacterial symbionts can extend the metabolic phenotypic of their marine sponge host.</title>
        <authorList>
            <person name="Degnan B."/>
            <person name="Degnan S."/>
            <person name="Xiang X."/>
        </authorList>
    </citation>
    <scope>NUCLEOTIDE SEQUENCE</scope>
    <source>
        <strain evidence="1">AqS2</strain>
    </source>
</reference>
<accession>A0A930UB88</accession>
<comment type="caution">
    <text evidence="1">The sequence shown here is derived from an EMBL/GenBank/DDBJ whole genome shotgun (WGS) entry which is preliminary data.</text>
</comment>
<name>A0A930UB88_9GAMM</name>
<sequence>MCTYITDQWLRHWFLGGAADVDYKNDRQVLHSNPQDYINDIRRVWNNVADGCKPNAKMVIRFGGISSRPDDPLDLIKKSFHGTRWRLSTIKNAGTALEGKRQADAFLRSRSKSVAEYDLWVSLA</sequence>
<dbReference type="AlphaFoldDB" id="A0A930UB88"/>
<evidence type="ECO:0000313" key="1">
    <source>
        <dbReference type="EMBL" id="MBF2734720.1"/>
    </source>
</evidence>